<organism evidence="2 3">
    <name type="scientific">Leptomonas pyrrhocoris</name>
    <name type="common">Firebug parasite</name>
    <dbReference type="NCBI Taxonomy" id="157538"/>
    <lineage>
        <taxon>Eukaryota</taxon>
        <taxon>Discoba</taxon>
        <taxon>Euglenozoa</taxon>
        <taxon>Kinetoplastea</taxon>
        <taxon>Metakinetoplastina</taxon>
        <taxon>Trypanosomatida</taxon>
        <taxon>Trypanosomatidae</taxon>
        <taxon>Leishmaniinae</taxon>
        <taxon>Leptomonas</taxon>
    </lineage>
</organism>
<accession>A0A0N0VEJ7</accession>
<feature type="compositionally biased region" description="Polar residues" evidence="1">
    <location>
        <begin position="101"/>
        <end position="111"/>
    </location>
</feature>
<gene>
    <name evidence="2" type="ORF">ABB37_06152</name>
</gene>
<protein>
    <submittedName>
        <fullName evidence="2">Uncharacterized protein</fullName>
    </submittedName>
</protein>
<dbReference type="RefSeq" id="XP_015656991.1">
    <property type="nucleotide sequence ID" value="XM_015804417.1"/>
</dbReference>
<reference evidence="2 3" key="1">
    <citation type="submission" date="2015-07" db="EMBL/GenBank/DDBJ databases">
        <title>High-quality genome of monoxenous trypanosomatid Leptomonas pyrrhocoris.</title>
        <authorList>
            <person name="Flegontov P."/>
            <person name="Butenko A."/>
            <person name="Firsov S."/>
            <person name="Vlcek C."/>
            <person name="Logacheva M.D."/>
            <person name="Field M."/>
            <person name="Filatov D."/>
            <person name="Flegontova O."/>
            <person name="Gerasimov E."/>
            <person name="Jackson A.P."/>
            <person name="Kelly S."/>
            <person name="Opperdoes F."/>
            <person name="O'Reilly A."/>
            <person name="Votypka J."/>
            <person name="Yurchenko V."/>
            <person name="Lukes J."/>
        </authorList>
    </citation>
    <scope>NUCLEOTIDE SEQUENCE [LARGE SCALE GENOMIC DNA]</scope>
    <source>
        <strain evidence="2">H10</strain>
    </source>
</reference>
<comment type="caution">
    <text evidence="2">The sequence shown here is derived from an EMBL/GenBank/DDBJ whole genome shotgun (WGS) entry which is preliminary data.</text>
</comment>
<keyword evidence="3" id="KW-1185">Reference proteome</keyword>
<evidence type="ECO:0000313" key="2">
    <source>
        <dbReference type="EMBL" id="KPA78552.1"/>
    </source>
</evidence>
<dbReference type="GeneID" id="26906441"/>
<name>A0A0N0VEJ7_LEPPY</name>
<sequence>MVCGPRRSTPLSLPPSGHPSARLRAAAAPARSAMMKTLSNDERTDLHPCGHFECVQMLSLLCACVCDPVLLRPCAAACRACVCAVVRCFSLASLSVHATSLSNGVRRSSVSAPRFQETESAPRRALSEETRSRCNSSR</sequence>
<dbReference type="AlphaFoldDB" id="A0A0N0VEJ7"/>
<dbReference type="VEuPathDB" id="TriTrypDB:LpyrH10_13_0970"/>
<feature type="compositionally biased region" description="Basic and acidic residues" evidence="1">
    <location>
        <begin position="116"/>
        <end position="132"/>
    </location>
</feature>
<dbReference type="Proteomes" id="UP000037923">
    <property type="component" value="Unassembled WGS sequence"/>
</dbReference>
<evidence type="ECO:0000256" key="1">
    <source>
        <dbReference type="SAM" id="MobiDB-lite"/>
    </source>
</evidence>
<evidence type="ECO:0000313" key="3">
    <source>
        <dbReference type="Proteomes" id="UP000037923"/>
    </source>
</evidence>
<feature type="region of interest" description="Disordered" evidence="1">
    <location>
        <begin position="101"/>
        <end position="138"/>
    </location>
</feature>
<proteinExistence type="predicted"/>
<dbReference type="EMBL" id="LGTL01000013">
    <property type="protein sequence ID" value="KPA78552.1"/>
    <property type="molecule type" value="Genomic_DNA"/>
</dbReference>